<dbReference type="Pfam" id="PF13560">
    <property type="entry name" value="HTH_31"/>
    <property type="match status" value="1"/>
</dbReference>
<gene>
    <name evidence="2" type="ORF">ABWK59_30905</name>
</gene>
<evidence type="ECO:0000313" key="2">
    <source>
        <dbReference type="EMBL" id="XCM83020.1"/>
    </source>
</evidence>
<reference evidence="2" key="1">
    <citation type="submission" date="2024-06" db="EMBL/GenBank/DDBJ databases">
        <title>The genome sequences of Kitasatospora sp. strain HUAS MG31.</title>
        <authorList>
            <person name="Mo P."/>
        </authorList>
    </citation>
    <scope>NUCLEOTIDE SEQUENCE</scope>
    <source>
        <strain evidence="2">HUAS MG31</strain>
    </source>
</reference>
<proteinExistence type="predicted"/>
<organism evidence="2">
    <name type="scientific">Kitasatospora camelliae</name>
    <dbReference type="NCBI Taxonomy" id="3156397"/>
    <lineage>
        <taxon>Bacteria</taxon>
        <taxon>Bacillati</taxon>
        <taxon>Actinomycetota</taxon>
        <taxon>Actinomycetes</taxon>
        <taxon>Kitasatosporales</taxon>
        <taxon>Streptomycetaceae</taxon>
        <taxon>Kitasatospora</taxon>
    </lineage>
</organism>
<dbReference type="SUPFAM" id="SSF47413">
    <property type="entry name" value="lambda repressor-like DNA-binding domains"/>
    <property type="match status" value="1"/>
</dbReference>
<evidence type="ECO:0000259" key="1">
    <source>
        <dbReference type="PROSITE" id="PS50943"/>
    </source>
</evidence>
<dbReference type="PROSITE" id="PS50943">
    <property type="entry name" value="HTH_CROC1"/>
    <property type="match status" value="1"/>
</dbReference>
<dbReference type="GO" id="GO:0003677">
    <property type="term" value="F:DNA binding"/>
    <property type="evidence" value="ECO:0007669"/>
    <property type="project" value="InterPro"/>
</dbReference>
<sequence>MTISEQYAAWLANAMRSAGLDIDRQRGGGRKALAEAIGVSGSTVARWLDAKAVPSPEYFEPIADTVGVPVVNMLIESGIISAESVTPQTHTGVRSQPITPAQAADELGLTDPVERARFMRDLARRNRRHLRIAEDEGEAGGAVAH</sequence>
<dbReference type="CDD" id="cd00093">
    <property type="entry name" value="HTH_XRE"/>
    <property type="match status" value="1"/>
</dbReference>
<feature type="domain" description="HTH cro/C1-type" evidence="1">
    <location>
        <begin position="31"/>
        <end position="73"/>
    </location>
</feature>
<name>A0AAU8K6B8_9ACTN</name>
<dbReference type="RefSeq" id="WP_354643955.1">
    <property type="nucleotide sequence ID" value="NZ_CP159872.1"/>
</dbReference>
<accession>A0AAU8K6B8</accession>
<dbReference type="KEGG" id="kcm:ABWK59_30905"/>
<dbReference type="EMBL" id="CP159872">
    <property type="protein sequence ID" value="XCM83020.1"/>
    <property type="molecule type" value="Genomic_DNA"/>
</dbReference>
<dbReference type="InterPro" id="IPR001387">
    <property type="entry name" value="Cro/C1-type_HTH"/>
</dbReference>
<dbReference type="Gene3D" id="1.10.260.40">
    <property type="entry name" value="lambda repressor-like DNA-binding domains"/>
    <property type="match status" value="1"/>
</dbReference>
<protein>
    <submittedName>
        <fullName evidence="2">Helix-turn-helix transcriptional regulator</fullName>
    </submittedName>
</protein>
<dbReference type="AlphaFoldDB" id="A0AAU8K6B8"/>
<dbReference type="SMART" id="SM00530">
    <property type="entry name" value="HTH_XRE"/>
    <property type="match status" value="1"/>
</dbReference>
<dbReference type="InterPro" id="IPR010982">
    <property type="entry name" value="Lambda_DNA-bd_dom_sf"/>
</dbReference>